<dbReference type="PROSITE" id="PS51257">
    <property type="entry name" value="PROKAR_LIPOPROTEIN"/>
    <property type="match status" value="1"/>
</dbReference>
<organism evidence="1">
    <name type="scientific">mine drainage metagenome</name>
    <dbReference type="NCBI Taxonomy" id="410659"/>
    <lineage>
        <taxon>unclassified sequences</taxon>
        <taxon>metagenomes</taxon>
        <taxon>ecological metagenomes</taxon>
    </lineage>
</organism>
<evidence type="ECO:0008006" key="2">
    <source>
        <dbReference type="Google" id="ProtNLM"/>
    </source>
</evidence>
<protein>
    <recommendedName>
        <fullName evidence="2">DUF1800 domain-containing protein</fullName>
    </recommendedName>
</protein>
<proteinExistence type="predicted"/>
<dbReference type="InterPro" id="IPR014917">
    <property type="entry name" value="DUF1800"/>
</dbReference>
<dbReference type="EMBL" id="MLJW01000322">
    <property type="protein sequence ID" value="OIQ89633.1"/>
    <property type="molecule type" value="Genomic_DNA"/>
</dbReference>
<name>A0A1J5R0Z2_9ZZZZ</name>
<comment type="caution">
    <text evidence="1">The sequence shown here is derived from an EMBL/GenBank/DDBJ whole genome shotgun (WGS) entry which is preliminary data.</text>
</comment>
<dbReference type="Pfam" id="PF08811">
    <property type="entry name" value="DUF1800"/>
    <property type="match status" value="1"/>
</dbReference>
<sequence>MTRRRARGLLACLAVAWLGGCSAQRAVEPVRAPLPTAPSPALDIAAQAHPVVFLDRVGWGADAAQLRELRRIGATRWLDAQLQPTASPRLPPAVARALPAGTPEAPLQDWVPALLARQRSVRRSAGDAAAQAQRKLLHAQLDALTRDAQTRQLLLDVYASNQLQQRLVWFWMNHFNVFRAGLVGPMLGDYAQRVIAPHALGRFSELLRATMFSPQMLLYLNNAQNARNHVNENYARELMERHTLGVGAGYSQADVTALAHVLTGLGVDLANRPVRVRPALRPLVWRDGLVVFNPARHDPRAEVVRGHTLQGRGVGEIEQVVKLLADDPATARHVSFELAQYFVADQPDPALVDAMVRSWRHSDGDIAVVLHTLFTSTQFVASLNEPQFKDPMRYLLSALRAGIGERTIGNPKPLLGMLAQLGEPLDGCSTPNGYPIAGGAWDAPGQLSTRFRLAARLGAGAPALFIGATSHGPGAAGSWRRRDRAAVPALSTGAVFLAAAPTLRPATAQALTQVRRRRRWNALWLASPDFMND</sequence>
<accession>A0A1J5R0Z2</accession>
<reference evidence="1" key="1">
    <citation type="submission" date="2016-10" db="EMBL/GenBank/DDBJ databases">
        <title>Sequence of Gallionella enrichment culture.</title>
        <authorList>
            <person name="Poehlein A."/>
            <person name="Muehling M."/>
            <person name="Daniel R."/>
        </authorList>
    </citation>
    <scope>NUCLEOTIDE SEQUENCE</scope>
</reference>
<dbReference type="AlphaFoldDB" id="A0A1J5R0Z2"/>
<gene>
    <name evidence="1" type="ORF">GALL_284800</name>
</gene>
<evidence type="ECO:0000313" key="1">
    <source>
        <dbReference type="EMBL" id="OIQ89633.1"/>
    </source>
</evidence>